<protein>
    <recommendedName>
        <fullName evidence="3">Spore coat protein</fullName>
    </recommendedName>
</protein>
<dbReference type="Proteomes" id="UP001276854">
    <property type="component" value="Unassembled WGS sequence"/>
</dbReference>
<keyword evidence="2" id="KW-1185">Reference proteome</keyword>
<evidence type="ECO:0000313" key="1">
    <source>
        <dbReference type="EMBL" id="MDW2799816.1"/>
    </source>
</evidence>
<sequence>MSPKELNYIEDALGHEKFLKTQCQDAAQNLQDPELKACVQQLQQKHQQIFDNFYNLV</sequence>
<name>A0ABU4GQD2_9CLOT</name>
<gene>
    <name evidence="1" type="ORF">RZO55_19760</name>
</gene>
<accession>A0ABU4GQD2</accession>
<dbReference type="RefSeq" id="WP_318066004.1">
    <property type="nucleotide sequence ID" value="NZ_JAWONS010000285.1"/>
</dbReference>
<organism evidence="1 2">
    <name type="scientific">Clostridium boliviensis</name>
    <dbReference type="NCBI Taxonomy" id="318465"/>
    <lineage>
        <taxon>Bacteria</taxon>
        <taxon>Bacillati</taxon>
        <taxon>Bacillota</taxon>
        <taxon>Clostridia</taxon>
        <taxon>Eubacteriales</taxon>
        <taxon>Clostridiaceae</taxon>
        <taxon>Clostridium</taxon>
    </lineage>
</organism>
<comment type="caution">
    <text evidence="1">The sequence shown here is derived from an EMBL/GenBank/DDBJ whole genome shotgun (WGS) entry which is preliminary data.</text>
</comment>
<evidence type="ECO:0008006" key="3">
    <source>
        <dbReference type="Google" id="ProtNLM"/>
    </source>
</evidence>
<reference evidence="1 2" key="1">
    <citation type="submission" date="2023-10" db="EMBL/GenBank/DDBJ databases">
        <title>A novel Glycoside Hydrolase 43-Like Enzyme from Clostrdium boliviensis is an Endo-xylanase, and a Candidate for Xylooligosaccharides Production from Different Xylan Substrates.</title>
        <authorList>
            <person name="Alvarez M.T."/>
            <person name="Rocabado-Villegas L.R."/>
            <person name="Salas-Veizaga D.M."/>
            <person name="Linares-Pasten J.A."/>
            <person name="Gudmundsdottir E.E."/>
            <person name="Hreggvidsson G.O."/>
            <person name="Adlercreutz P."/>
            <person name="Nordberg Karlsson E."/>
        </authorList>
    </citation>
    <scope>NUCLEOTIDE SEQUENCE [LARGE SCALE GENOMIC DNA]</scope>
    <source>
        <strain evidence="1 2">E-1</strain>
    </source>
</reference>
<proteinExistence type="predicted"/>
<evidence type="ECO:0000313" key="2">
    <source>
        <dbReference type="Proteomes" id="UP001276854"/>
    </source>
</evidence>
<dbReference type="EMBL" id="JAWONS010000285">
    <property type="protein sequence ID" value="MDW2799816.1"/>
    <property type="molecule type" value="Genomic_DNA"/>
</dbReference>